<dbReference type="EMBL" id="PNBA02000005">
    <property type="protein sequence ID" value="KAG6425438.1"/>
    <property type="molecule type" value="Genomic_DNA"/>
</dbReference>
<name>A0A8X8Y3Z7_SALSN</name>
<sequence length="397" mass="46479">MSSVTKFCDKVYVMAEGGSHYCSKKSDDLCLEDSGKSLSMTRLKCLLRGLDVKAYLLLFMLIPTSLFFIYVHGQKITYFLRPLWESPPQPFHEIPHYYHENVSMENLCKLHGWGIREYPRRVFDAVLFSNELDILKIRWNELHPYVSEFVLLESNSTFTGLPKPFVFAGSRDEFKFLEPRLTYGQVPGRFKKGENPFIEEAYQRLALDYLLKQAGIQDDDLLIMSDVDEIPSRHTVNLLRWCDGIPPILHLRLRNYLYSFEFLVDNNSWRASIHVYQAGKTRYAHYRQSDEILADAGWHCSFCFRRIKEFVFKMKAYSHVDRVRFSHFLNPKRVQRVICKGADLFDMLPEEYTFKEIIGKMGPVPHSYSAVHLPSYLLENAEQFKFLLPGNCLRESG</sequence>
<gene>
    <name evidence="2" type="ORF">SASPL_115873</name>
</gene>
<organism evidence="2">
    <name type="scientific">Salvia splendens</name>
    <name type="common">Scarlet sage</name>
    <dbReference type="NCBI Taxonomy" id="180675"/>
    <lineage>
        <taxon>Eukaryota</taxon>
        <taxon>Viridiplantae</taxon>
        <taxon>Streptophyta</taxon>
        <taxon>Embryophyta</taxon>
        <taxon>Tracheophyta</taxon>
        <taxon>Spermatophyta</taxon>
        <taxon>Magnoliopsida</taxon>
        <taxon>eudicotyledons</taxon>
        <taxon>Gunneridae</taxon>
        <taxon>Pentapetalae</taxon>
        <taxon>asterids</taxon>
        <taxon>lamiids</taxon>
        <taxon>Lamiales</taxon>
        <taxon>Lamiaceae</taxon>
        <taxon>Nepetoideae</taxon>
        <taxon>Mentheae</taxon>
        <taxon>Salviinae</taxon>
        <taxon>Salvia</taxon>
        <taxon>Salvia subgen. Calosphace</taxon>
        <taxon>core Calosphace</taxon>
    </lineage>
</organism>
<dbReference type="Proteomes" id="UP000298416">
    <property type="component" value="Unassembled WGS sequence"/>
</dbReference>
<dbReference type="PANTHER" id="PTHR12224">
    <property type="entry name" value="BETA-1,4-MANNOSYL-GLYCOPROTEIN BETA-1,4-N-ACETYLGLUCOSAMINYL-TRANSFERASE"/>
    <property type="match status" value="1"/>
</dbReference>
<dbReference type="AlphaFoldDB" id="A0A8X8Y3Z7"/>
<feature type="transmembrane region" description="Helical" evidence="1">
    <location>
        <begin position="52"/>
        <end position="71"/>
    </location>
</feature>
<dbReference type="OrthoDB" id="6474464at2759"/>
<dbReference type="GO" id="GO:0016020">
    <property type="term" value="C:membrane"/>
    <property type="evidence" value="ECO:0007669"/>
    <property type="project" value="InterPro"/>
</dbReference>
<reference evidence="2" key="1">
    <citation type="submission" date="2018-01" db="EMBL/GenBank/DDBJ databases">
        <authorList>
            <person name="Mao J.F."/>
        </authorList>
    </citation>
    <scope>NUCLEOTIDE SEQUENCE</scope>
    <source>
        <strain evidence="2">Huo1</strain>
        <tissue evidence="2">Leaf</tissue>
    </source>
</reference>
<evidence type="ECO:0000256" key="1">
    <source>
        <dbReference type="SAM" id="Phobius"/>
    </source>
</evidence>
<evidence type="ECO:0000313" key="2">
    <source>
        <dbReference type="EMBL" id="KAG6425438.1"/>
    </source>
</evidence>
<evidence type="ECO:0000313" key="3">
    <source>
        <dbReference type="Proteomes" id="UP000298416"/>
    </source>
</evidence>
<keyword evidence="1" id="KW-1133">Transmembrane helix</keyword>
<keyword evidence="3" id="KW-1185">Reference proteome</keyword>
<dbReference type="PANTHER" id="PTHR12224:SF27">
    <property type="entry name" value="BETA-1,4-MANNOSYL-GLYCOPROTEIN 4-BETA-N-ACETYLGLUCOSAMINYLTRANSFERASE"/>
    <property type="match status" value="1"/>
</dbReference>
<proteinExistence type="predicted"/>
<dbReference type="InterPro" id="IPR006813">
    <property type="entry name" value="Glyco_trans_17"/>
</dbReference>
<keyword evidence="1" id="KW-0472">Membrane</keyword>
<reference evidence="2" key="2">
    <citation type="submission" date="2020-08" db="EMBL/GenBank/DDBJ databases">
        <title>Plant Genome Project.</title>
        <authorList>
            <person name="Zhang R.-G."/>
        </authorList>
    </citation>
    <scope>NUCLEOTIDE SEQUENCE</scope>
    <source>
        <strain evidence="2">Huo1</strain>
        <tissue evidence="2">Leaf</tissue>
    </source>
</reference>
<accession>A0A8X8Y3Z7</accession>
<evidence type="ECO:0008006" key="4">
    <source>
        <dbReference type="Google" id="ProtNLM"/>
    </source>
</evidence>
<protein>
    <recommendedName>
        <fullName evidence="4">Beta-1,4-mannosyl-glycoprotein beta-1,4-N-acetylglucosaminyltransferase</fullName>
    </recommendedName>
</protein>
<dbReference type="Pfam" id="PF04724">
    <property type="entry name" value="Glyco_transf_17"/>
    <property type="match status" value="1"/>
</dbReference>
<keyword evidence="1" id="KW-0812">Transmembrane</keyword>
<dbReference type="GO" id="GO:0006044">
    <property type="term" value="P:N-acetylglucosamine metabolic process"/>
    <property type="evidence" value="ECO:0007669"/>
    <property type="project" value="TreeGrafter"/>
</dbReference>
<dbReference type="GO" id="GO:0003830">
    <property type="term" value="F:beta-1,4-mannosylglycoprotein 4-beta-N-acetylglucosaminyltransferase activity"/>
    <property type="evidence" value="ECO:0007669"/>
    <property type="project" value="InterPro"/>
</dbReference>
<comment type="caution">
    <text evidence="2">The sequence shown here is derived from an EMBL/GenBank/DDBJ whole genome shotgun (WGS) entry which is preliminary data.</text>
</comment>